<dbReference type="PROSITE" id="PS51094">
    <property type="entry name" value="PTS_EIIA_TYPE_2"/>
    <property type="match status" value="1"/>
</dbReference>
<dbReference type="Proteomes" id="UP000309885">
    <property type="component" value="Unassembled WGS sequence"/>
</dbReference>
<proteinExistence type="predicted"/>
<dbReference type="PANTHER" id="PTHR47738:SF3">
    <property type="entry name" value="PHOSPHOTRANSFERASE SYSTEM MANNITOL_FRUCTOSE-SPECIFIC IIA DOMAIN CONTAINING PROTEIN"/>
    <property type="match status" value="1"/>
</dbReference>
<dbReference type="SUPFAM" id="SSF55804">
    <property type="entry name" value="Phoshotransferase/anion transport protein"/>
    <property type="match status" value="1"/>
</dbReference>
<dbReference type="InterPro" id="IPR002178">
    <property type="entry name" value="PTS_EIIA_type-2_dom"/>
</dbReference>
<evidence type="ECO:0000313" key="4">
    <source>
        <dbReference type="Proteomes" id="UP000307781"/>
    </source>
</evidence>
<dbReference type="Gene3D" id="3.40.930.10">
    <property type="entry name" value="Mannitol-specific EII, Chain A"/>
    <property type="match status" value="1"/>
</dbReference>
<dbReference type="Pfam" id="PF00359">
    <property type="entry name" value="PTS_EIIA_2"/>
    <property type="match status" value="1"/>
</dbReference>
<gene>
    <name evidence="3" type="ORF">FEI14_08990</name>
    <name evidence="2" type="ORF">FEI15_06340</name>
</gene>
<keyword evidence="3" id="KW-0762">Sugar transport</keyword>
<evidence type="ECO:0000313" key="3">
    <source>
        <dbReference type="EMBL" id="TLF41522.1"/>
    </source>
</evidence>
<dbReference type="InterPro" id="IPR051541">
    <property type="entry name" value="PTS_SugarTrans_NitroReg"/>
</dbReference>
<name>A0A5R8LW66_LACZE</name>
<dbReference type="PANTHER" id="PTHR47738">
    <property type="entry name" value="PTS SYSTEM FRUCTOSE-LIKE EIIA COMPONENT-RELATED"/>
    <property type="match status" value="1"/>
</dbReference>
<dbReference type="EMBL" id="VBWO01000005">
    <property type="protein sequence ID" value="TLF39576.1"/>
    <property type="molecule type" value="Genomic_DNA"/>
</dbReference>
<dbReference type="EMBL" id="VBWN01000005">
    <property type="protein sequence ID" value="TLF41522.1"/>
    <property type="molecule type" value="Genomic_DNA"/>
</dbReference>
<protein>
    <submittedName>
        <fullName evidence="3">PTS sugar transporter subunit IIA</fullName>
    </submittedName>
</protein>
<reference evidence="4 5" key="1">
    <citation type="submission" date="2019-05" db="EMBL/GenBank/DDBJ databases">
        <title>Genome-based reclassification of Lactobacillus casei as Lactobacillus casei subsp. casei. subsp.nov., description of Lactobacillus casei subsp. zeae subsp. nov., and emended description of Lactobacillus casei.</title>
        <authorList>
            <person name="Huang C.-H."/>
        </authorList>
    </citation>
    <scope>NUCLEOTIDE SEQUENCE [LARGE SCALE GENOMIC DNA]</scope>
    <source>
        <strain evidence="2 5">CRBIP24.44</strain>
        <strain evidence="3 4">CRBIP24.58</strain>
    </source>
</reference>
<evidence type="ECO:0000313" key="2">
    <source>
        <dbReference type="EMBL" id="TLF39576.1"/>
    </source>
</evidence>
<organism evidence="3 4">
    <name type="scientific">Lacticaseibacillus zeae</name>
    <name type="common">Lactobacillus zeae</name>
    <dbReference type="NCBI Taxonomy" id="57037"/>
    <lineage>
        <taxon>Bacteria</taxon>
        <taxon>Bacillati</taxon>
        <taxon>Bacillota</taxon>
        <taxon>Bacilli</taxon>
        <taxon>Lactobacillales</taxon>
        <taxon>Lactobacillaceae</taxon>
        <taxon>Lacticaseibacillus</taxon>
    </lineage>
</organism>
<comment type="caution">
    <text evidence="3">The sequence shown here is derived from an EMBL/GenBank/DDBJ whole genome shotgun (WGS) entry which is preliminary data.</text>
</comment>
<sequence length="155" mass="17408">MTEKTVKVSDFLNDKLIFLNQTFKSTDELFEKVAEVAKNSQMVTESFLPKIKEREATFPTGLELKDRGVAIPHTDADTIKSEFVAVITNQEGIPFKRMDDPNQDVSAKIIFVLALNQPHAQLEMLQALMGVIQDTSVLNQIQNATSVDEIKELLK</sequence>
<accession>A0A5R8LW66</accession>
<dbReference type="Proteomes" id="UP000307781">
    <property type="component" value="Unassembled WGS sequence"/>
</dbReference>
<keyword evidence="3" id="KW-0813">Transport</keyword>
<dbReference type="RefSeq" id="WP_075761280.1">
    <property type="nucleotide sequence ID" value="NZ_CP074379.1"/>
</dbReference>
<feature type="domain" description="PTS EIIA type-2" evidence="1">
    <location>
        <begin position="10"/>
        <end position="155"/>
    </location>
</feature>
<dbReference type="CDD" id="cd00211">
    <property type="entry name" value="PTS_IIA_fru"/>
    <property type="match status" value="1"/>
</dbReference>
<evidence type="ECO:0000259" key="1">
    <source>
        <dbReference type="PROSITE" id="PS51094"/>
    </source>
</evidence>
<dbReference type="InterPro" id="IPR016152">
    <property type="entry name" value="PTrfase/Anion_transptr"/>
</dbReference>
<evidence type="ECO:0000313" key="5">
    <source>
        <dbReference type="Proteomes" id="UP000309885"/>
    </source>
</evidence>
<dbReference type="AlphaFoldDB" id="A0A5R8LW66"/>